<dbReference type="AlphaFoldDB" id="A0A329UIH2"/>
<dbReference type="RefSeq" id="WP_181573022.1">
    <property type="nucleotide sequence ID" value="NZ_PRLD01000001.1"/>
</dbReference>
<dbReference type="GO" id="GO:0008170">
    <property type="term" value="F:N-methyltransferase activity"/>
    <property type="evidence" value="ECO:0007669"/>
    <property type="project" value="InterPro"/>
</dbReference>
<keyword evidence="2" id="KW-0489">Methyltransferase</keyword>
<organism evidence="9 10">
    <name type="scientific">Faecalibacterium prausnitzii</name>
    <dbReference type="NCBI Taxonomy" id="853"/>
    <lineage>
        <taxon>Bacteria</taxon>
        <taxon>Bacillati</taxon>
        <taxon>Bacillota</taxon>
        <taxon>Clostridia</taxon>
        <taxon>Eubacteriales</taxon>
        <taxon>Oscillospiraceae</taxon>
        <taxon>Faecalibacterium</taxon>
    </lineage>
</organism>
<feature type="region of interest" description="Disordered" evidence="7">
    <location>
        <begin position="259"/>
        <end position="314"/>
    </location>
</feature>
<dbReference type="Pfam" id="PF02384">
    <property type="entry name" value="N6_Mtase"/>
    <property type="match status" value="1"/>
</dbReference>
<comment type="caution">
    <text evidence="9">The sequence shown here is derived from an EMBL/GenBank/DDBJ whole genome shotgun (WGS) entry which is preliminary data.</text>
</comment>
<feature type="domain" description="DNA methylase adenine-specific" evidence="8">
    <location>
        <begin position="108"/>
        <end position="216"/>
    </location>
</feature>
<gene>
    <name evidence="9" type="ORF">C4N24_01210</name>
</gene>
<evidence type="ECO:0000313" key="10">
    <source>
        <dbReference type="Proteomes" id="UP000251281"/>
    </source>
</evidence>
<evidence type="ECO:0000313" key="9">
    <source>
        <dbReference type="EMBL" id="RAW60754.1"/>
    </source>
</evidence>
<name>A0A329UIH2_9FIRM</name>
<protein>
    <recommendedName>
        <fullName evidence="1">site-specific DNA-methyltransferase (adenine-specific)</fullName>
        <ecNumber evidence="1">2.1.1.72</ecNumber>
    </recommendedName>
</protein>
<dbReference type="PANTHER" id="PTHR42933:SF3">
    <property type="entry name" value="TYPE I RESTRICTION ENZYME MJAVIII METHYLASE SUBUNIT"/>
    <property type="match status" value="1"/>
</dbReference>
<dbReference type="GO" id="GO:0009007">
    <property type="term" value="F:site-specific DNA-methyltransferase (adenine-specific) activity"/>
    <property type="evidence" value="ECO:0007669"/>
    <property type="project" value="UniProtKB-EC"/>
</dbReference>
<dbReference type="Gene3D" id="3.40.50.150">
    <property type="entry name" value="Vaccinia Virus protein VP39"/>
    <property type="match status" value="1"/>
</dbReference>
<evidence type="ECO:0000256" key="2">
    <source>
        <dbReference type="ARBA" id="ARBA00022603"/>
    </source>
</evidence>
<proteinExistence type="predicted"/>
<feature type="compositionally biased region" description="Basic and acidic residues" evidence="7">
    <location>
        <begin position="259"/>
        <end position="288"/>
    </location>
</feature>
<evidence type="ECO:0000256" key="3">
    <source>
        <dbReference type="ARBA" id="ARBA00022679"/>
    </source>
</evidence>
<dbReference type="InterPro" id="IPR051537">
    <property type="entry name" value="DNA_Adenine_Mtase"/>
</dbReference>
<comment type="catalytic activity">
    <reaction evidence="6">
        <text>a 2'-deoxyadenosine in DNA + S-adenosyl-L-methionine = an N(6)-methyl-2'-deoxyadenosine in DNA + S-adenosyl-L-homocysteine + H(+)</text>
        <dbReference type="Rhea" id="RHEA:15197"/>
        <dbReference type="Rhea" id="RHEA-COMP:12418"/>
        <dbReference type="Rhea" id="RHEA-COMP:12419"/>
        <dbReference type="ChEBI" id="CHEBI:15378"/>
        <dbReference type="ChEBI" id="CHEBI:57856"/>
        <dbReference type="ChEBI" id="CHEBI:59789"/>
        <dbReference type="ChEBI" id="CHEBI:90615"/>
        <dbReference type="ChEBI" id="CHEBI:90616"/>
        <dbReference type="EC" id="2.1.1.72"/>
    </reaction>
</comment>
<dbReference type="InterPro" id="IPR003356">
    <property type="entry name" value="DNA_methylase_A-5"/>
</dbReference>
<keyword evidence="5" id="KW-0680">Restriction system</keyword>
<dbReference type="SUPFAM" id="SSF53335">
    <property type="entry name" value="S-adenosyl-L-methionine-dependent methyltransferases"/>
    <property type="match status" value="1"/>
</dbReference>
<reference evidence="9 10" key="1">
    <citation type="submission" date="2018-02" db="EMBL/GenBank/DDBJ databases">
        <title>Complete genome sequencing of Faecalibacterium prausnitzii strains isolated from the human gut.</title>
        <authorList>
            <person name="Fitzgerald B.C."/>
            <person name="Shkoporov A.N."/>
            <person name="Ross P.R."/>
            <person name="Hill C."/>
        </authorList>
    </citation>
    <scope>NUCLEOTIDE SEQUENCE [LARGE SCALE GENOMIC DNA]</scope>
    <source>
        <strain evidence="9 10">APC923/51-1</strain>
    </source>
</reference>
<evidence type="ECO:0000256" key="6">
    <source>
        <dbReference type="ARBA" id="ARBA00047942"/>
    </source>
</evidence>
<dbReference type="GO" id="GO:0009307">
    <property type="term" value="P:DNA restriction-modification system"/>
    <property type="evidence" value="ECO:0007669"/>
    <property type="project" value="UniProtKB-KW"/>
</dbReference>
<keyword evidence="4" id="KW-0949">S-adenosyl-L-methionine</keyword>
<dbReference type="EMBL" id="PRLD01000001">
    <property type="protein sequence ID" value="RAW60754.1"/>
    <property type="molecule type" value="Genomic_DNA"/>
</dbReference>
<evidence type="ECO:0000256" key="5">
    <source>
        <dbReference type="ARBA" id="ARBA00022747"/>
    </source>
</evidence>
<dbReference type="GO" id="GO:0003677">
    <property type="term" value="F:DNA binding"/>
    <property type="evidence" value="ECO:0007669"/>
    <property type="project" value="InterPro"/>
</dbReference>
<sequence length="314" mass="35350">MGSDVRHVRGEAQKELVKKFEVFSSNGRSRWQVWSDWITMSAIAVSNATDQSHFDEREKQYLSIAGKYTRPEMEAFTEMLALLVVALEDNPEQDFLGELYMCLGLGNDHSGQFFTPYHICEVMSAVTTPTEEFQQKIGDRGWVAVCDPTCGAGALLVAFANECRKKGINYQTNVLFVAQDIDYIVGMMCYLQMSLLGMPGYVVIGDTLASPSVSYDKRGLLPVDKGNVWYTPMLRISVWQYRIFMAQMELVTQSIRKERVADAPKSEPQKSPEAPKKLEKPKNTEKPKAAKKPQRAPEQEPVFSEGKGGQLSFF</sequence>
<dbReference type="PANTHER" id="PTHR42933">
    <property type="entry name" value="SLR6095 PROTEIN"/>
    <property type="match status" value="1"/>
</dbReference>
<evidence type="ECO:0000259" key="8">
    <source>
        <dbReference type="Pfam" id="PF02384"/>
    </source>
</evidence>
<dbReference type="GO" id="GO:0032259">
    <property type="term" value="P:methylation"/>
    <property type="evidence" value="ECO:0007669"/>
    <property type="project" value="UniProtKB-KW"/>
</dbReference>
<dbReference type="Proteomes" id="UP000251281">
    <property type="component" value="Unassembled WGS sequence"/>
</dbReference>
<dbReference type="InterPro" id="IPR029063">
    <property type="entry name" value="SAM-dependent_MTases_sf"/>
</dbReference>
<evidence type="ECO:0000256" key="7">
    <source>
        <dbReference type="SAM" id="MobiDB-lite"/>
    </source>
</evidence>
<dbReference type="PRINTS" id="PR00507">
    <property type="entry name" value="N12N6MTFRASE"/>
</dbReference>
<evidence type="ECO:0000256" key="1">
    <source>
        <dbReference type="ARBA" id="ARBA00011900"/>
    </source>
</evidence>
<dbReference type="EC" id="2.1.1.72" evidence="1"/>
<keyword evidence="3" id="KW-0808">Transferase</keyword>
<evidence type="ECO:0000256" key="4">
    <source>
        <dbReference type="ARBA" id="ARBA00022691"/>
    </source>
</evidence>
<accession>A0A329UIH2</accession>